<feature type="transmembrane region" description="Helical" evidence="2">
    <location>
        <begin position="109"/>
        <end position="126"/>
    </location>
</feature>
<keyword evidence="2" id="KW-0812">Transmembrane</keyword>
<evidence type="ECO:0000256" key="1">
    <source>
        <dbReference type="SAM" id="MobiDB-lite"/>
    </source>
</evidence>
<evidence type="ECO:0000313" key="3">
    <source>
        <dbReference type="EMBL" id="AKF26489.1"/>
    </source>
</evidence>
<name>A0A0F6SQM9_9CORY</name>
<organism evidence="3 4">
    <name type="scientific">[Brevibacterium] flavum</name>
    <dbReference type="NCBI Taxonomy" id="92706"/>
    <lineage>
        <taxon>Bacteria</taxon>
        <taxon>Bacillati</taxon>
        <taxon>Actinomycetota</taxon>
        <taxon>Actinomycetes</taxon>
        <taxon>Mycobacteriales</taxon>
        <taxon>Corynebacteriaceae</taxon>
        <taxon>Corynebacterium</taxon>
    </lineage>
</organism>
<keyword evidence="2" id="KW-0472">Membrane</keyword>
<dbReference type="HOGENOM" id="CLU_133685_0_0_11"/>
<dbReference type="Proteomes" id="UP000034037">
    <property type="component" value="Chromosome"/>
</dbReference>
<evidence type="ECO:0000313" key="4">
    <source>
        <dbReference type="Proteomes" id="UP000034037"/>
    </source>
</evidence>
<dbReference type="PATRIC" id="fig|92706.3.peg.506"/>
<dbReference type="RefSeq" id="WP_003855576.1">
    <property type="nucleotide sequence ID" value="NZ_CP011309.1"/>
</dbReference>
<feature type="region of interest" description="Disordered" evidence="1">
    <location>
        <begin position="1"/>
        <end position="23"/>
    </location>
</feature>
<sequence length="170" mass="18395">MPSMFPSPATGGDDINRRPLNEPNADATTIPTALKVVFWMLFATAAFMIFTGLVMYTAGYTGPDDVDESYKAVVVNNQEFIGGINAFAGIVIAALTSQLPKGGKNPRRLLLAIMLLVLLTDLLSFATRAGGFALAIIAVLLALEALLMFRPAVNDHIDRNHMARVMNREK</sequence>
<accession>A0A0F6SQM9</accession>
<feature type="transmembrane region" description="Helical" evidence="2">
    <location>
        <begin position="80"/>
        <end position="97"/>
    </location>
</feature>
<feature type="transmembrane region" description="Helical" evidence="2">
    <location>
        <begin position="36"/>
        <end position="60"/>
    </location>
</feature>
<dbReference type="AlphaFoldDB" id="A0A0F6SQM9"/>
<reference evidence="3 4" key="1">
    <citation type="submission" date="2015-04" db="EMBL/GenBank/DDBJ databases">
        <title>Complete Genome Sequence of Brevibacterium flavum ATCC 15168.</title>
        <authorList>
            <person name="Ahn J."/>
            <person name="Park G."/>
            <person name="Jeon W."/>
            <person name="Jang Y."/>
            <person name="Jang M."/>
            <person name="Lee H."/>
            <person name="Lee H."/>
        </authorList>
    </citation>
    <scope>NUCLEOTIDE SEQUENCE [LARGE SCALE GENOMIC DNA]</scope>
    <source>
        <strain evidence="3 4">ATCC 15168</strain>
    </source>
</reference>
<proteinExistence type="predicted"/>
<feature type="transmembrane region" description="Helical" evidence="2">
    <location>
        <begin position="132"/>
        <end position="149"/>
    </location>
</feature>
<protein>
    <submittedName>
        <fullName evidence="3">Membrane protein</fullName>
    </submittedName>
</protein>
<gene>
    <name evidence="3" type="ORF">YH66_02425</name>
</gene>
<evidence type="ECO:0000256" key="2">
    <source>
        <dbReference type="SAM" id="Phobius"/>
    </source>
</evidence>
<dbReference type="EMBL" id="CP011309">
    <property type="protein sequence ID" value="AKF26489.1"/>
    <property type="molecule type" value="Genomic_DNA"/>
</dbReference>
<keyword evidence="2" id="KW-1133">Transmembrane helix</keyword>
<keyword evidence="4" id="KW-1185">Reference proteome</keyword>